<accession>A0A6P1Z9J9</accession>
<gene>
    <name evidence="1" type="ORF">DQK91_23485</name>
</gene>
<dbReference type="EMBL" id="QMIF01000345">
    <property type="protein sequence ID" value="TVM23941.1"/>
    <property type="molecule type" value="Genomic_DNA"/>
</dbReference>
<feature type="non-terminal residue" evidence="1">
    <location>
        <position position="1"/>
    </location>
</feature>
<dbReference type="Pfam" id="PF13487">
    <property type="entry name" value="HD_5"/>
    <property type="match status" value="1"/>
</dbReference>
<dbReference type="Proteomes" id="UP000434052">
    <property type="component" value="Unassembled WGS sequence"/>
</dbReference>
<evidence type="ECO:0000313" key="1">
    <source>
        <dbReference type="EMBL" id="TVM23941.1"/>
    </source>
</evidence>
<feature type="non-terminal residue" evidence="1">
    <location>
        <position position="171"/>
    </location>
</feature>
<comment type="caution">
    <text evidence="1">The sequence shown here is derived from an EMBL/GenBank/DDBJ whole genome shotgun (WGS) entry which is preliminary data.</text>
</comment>
<protein>
    <submittedName>
        <fullName evidence="1">Uncharacterized protein</fullName>
    </submittedName>
</protein>
<reference evidence="1 2" key="1">
    <citation type="submission" date="2018-06" db="EMBL/GenBank/DDBJ databases">
        <title>Complete genome of Desulfovibrio marinus P48SEP.</title>
        <authorList>
            <person name="Crispim J.S."/>
            <person name="Vidigal P.M.P."/>
            <person name="Silva L.C.F."/>
            <person name="Araujo L.C."/>
            <person name="Laguardia C.N."/>
            <person name="Dias R.S."/>
            <person name="Sousa M.P."/>
            <person name="Paula S.O."/>
            <person name="Silva C."/>
        </authorList>
    </citation>
    <scope>NUCLEOTIDE SEQUENCE [LARGE SCALE GENOMIC DNA]</scope>
    <source>
        <strain evidence="1 2">P48SEP</strain>
    </source>
</reference>
<organism evidence="1 2">
    <name type="scientific">Oceanidesulfovibrio marinus</name>
    <dbReference type="NCBI Taxonomy" id="370038"/>
    <lineage>
        <taxon>Bacteria</taxon>
        <taxon>Pseudomonadati</taxon>
        <taxon>Thermodesulfobacteriota</taxon>
        <taxon>Desulfovibrionia</taxon>
        <taxon>Desulfovibrionales</taxon>
        <taxon>Desulfovibrionaceae</taxon>
        <taxon>Oceanidesulfovibrio</taxon>
    </lineage>
</organism>
<name>A0A6P1Z9J9_9BACT</name>
<proteinExistence type="predicted"/>
<dbReference type="RefSeq" id="WP_328592873.1">
    <property type="nucleotide sequence ID" value="NZ_QMIF01000345.1"/>
</dbReference>
<dbReference type="AlphaFoldDB" id="A0A6P1Z9J9"/>
<evidence type="ECO:0000313" key="2">
    <source>
        <dbReference type="Proteomes" id="UP000434052"/>
    </source>
</evidence>
<sequence>DPGPILLTAYADVDMSIRAVNAGSLLRLLTTPVPPPVLVSAIRSGMRKGQSLNIEKELLEKTLKGSIKVSPEMLSIIKPASHGLTWRLMPQVRMISEVVEDPAPWMTENAARLCSMGYVVLPDSIMRRIHKGKPLEREELDAFNRHQGRDPQLISHIHRRDEVSQMIAYQG</sequence>